<dbReference type="EMBL" id="LLXI01001256">
    <property type="protein sequence ID" value="PKY52711.1"/>
    <property type="molecule type" value="Genomic_DNA"/>
</dbReference>
<evidence type="ECO:0000313" key="2">
    <source>
        <dbReference type="Proteomes" id="UP000234323"/>
    </source>
</evidence>
<sequence>MIKHTQTAGHLQGFHDTWISSFGETWATNIIKQGYIPELPKYFAWKPDPYATVINALLQPWENELWTNPPWFCIPRILAKTIREKASLTILVPFRRSAPWTWVSWCAERSLDPIACNVTNVCEFFVDMLSKDGNSVGSHPDVLRTLQAIYVENPPPTHSDDPIDITSSFDYIRELGENSD</sequence>
<keyword evidence="2" id="KW-1185">Reference proteome</keyword>
<accession>A0A2I1H1J6</accession>
<dbReference type="AlphaFoldDB" id="A0A2I1H1J6"/>
<evidence type="ECO:0000313" key="1">
    <source>
        <dbReference type="EMBL" id="PKY52711.1"/>
    </source>
</evidence>
<gene>
    <name evidence="1" type="ORF">RhiirA4_497293</name>
</gene>
<organism evidence="1 2">
    <name type="scientific">Rhizophagus irregularis</name>
    <dbReference type="NCBI Taxonomy" id="588596"/>
    <lineage>
        <taxon>Eukaryota</taxon>
        <taxon>Fungi</taxon>
        <taxon>Fungi incertae sedis</taxon>
        <taxon>Mucoromycota</taxon>
        <taxon>Glomeromycotina</taxon>
        <taxon>Glomeromycetes</taxon>
        <taxon>Glomerales</taxon>
        <taxon>Glomeraceae</taxon>
        <taxon>Rhizophagus</taxon>
    </lineage>
</organism>
<dbReference type="Proteomes" id="UP000234323">
    <property type="component" value="Unassembled WGS sequence"/>
</dbReference>
<reference evidence="1 2" key="1">
    <citation type="submission" date="2015-10" db="EMBL/GenBank/DDBJ databases">
        <title>Genome analyses suggest a sexual origin of heterokaryosis in a supposedly ancient asexual fungus.</title>
        <authorList>
            <person name="Ropars J."/>
            <person name="Sedzielewska K."/>
            <person name="Noel J."/>
            <person name="Charron P."/>
            <person name="Farinelli L."/>
            <person name="Marton T."/>
            <person name="Kruger M."/>
            <person name="Pelin A."/>
            <person name="Brachmann A."/>
            <person name="Corradi N."/>
        </authorList>
    </citation>
    <scope>NUCLEOTIDE SEQUENCE [LARGE SCALE GENOMIC DNA]</scope>
    <source>
        <strain evidence="1 2">A4</strain>
    </source>
</reference>
<comment type="caution">
    <text evidence="1">The sequence shown here is derived from an EMBL/GenBank/DDBJ whole genome shotgun (WGS) entry which is preliminary data.</text>
</comment>
<proteinExistence type="predicted"/>
<protein>
    <submittedName>
        <fullName evidence="1">Uncharacterized protein</fullName>
    </submittedName>
</protein>
<name>A0A2I1H1J6_9GLOM</name>